<organism evidence="2 3">
    <name type="scientific">Haloflavibacter putidus</name>
    <dbReference type="NCBI Taxonomy" id="2576776"/>
    <lineage>
        <taxon>Bacteria</taxon>
        <taxon>Pseudomonadati</taxon>
        <taxon>Bacteroidota</taxon>
        <taxon>Flavobacteriia</taxon>
        <taxon>Flavobacteriales</taxon>
        <taxon>Flavobacteriaceae</taxon>
        <taxon>Haloflavibacter</taxon>
    </lineage>
</organism>
<accession>A0A507ZPF4</accession>
<reference evidence="2 3" key="1">
    <citation type="submission" date="2019-06" db="EMBL/GenBank/DDBJ databases">
        <title>Flavibacter putida gen. nov., sp. nov., a novel marine bacterium of the family Flavobacteriaceae isolated from coastal seawater.</title>
        <authorList>
            <person name="Feng X."/>
        </authorList>
    </citation>
    <scope>NUCLEOTIDE SEQUENCE [LARGE SCALE GENOMIC DNA]</scope>
    <source>
        <strain evidence="2 3">PLHSN227</strain>
    </source>
</reference>
<sequence>MERNILICIATILLTGLIGFYPGMQFDGIGIVRVLFVIAVDLLIVSYLYKLFFSSEEKPQAVKVRKNNRDNFKK</sequence>
<keyword evidence="1" id="KW-0472">Membrane</keyword>
<keyword evidence="3" id="KW-1185">Reference proteome</keyword>
<dbReference type="EMBL" id="VIAR01000006">
    <property type="protein sequence ID" value="TQD38887.1"/>
    <property type="molecule type" value="Genomic_DNA"/>
</dbReference>
<keyword evidence="1" id="KW-1133">Transmembrane helix</keyword>
<evidence type="ECO:0000313" key="2">
    <source>
        <dbReference type="EMBL" id="TQD38887.1"/>
    </source>
</evidence>
<dbReference type="RefSeq" id="WP_141421745.1">
    <property type="nucleotide sequence ID" value="NZ_VIAR01000006.1"/>
</dbReference>
<name>A0A507ZPF4_9FLAO</name>
<dbReference type="Proteomes" id="UP000317169">
    <property type="component" value="Unassembled WGS sequence"/>
</dbReference>
<keyword evidence="1" id="KW-0812">Transmembrane</keyword>
<evidence type="ECO:0000256" key="1">
    <source>
        <dbReference type="SAM" id="Phobius"/>
    </source>
</evidence>
<feature type="transmembrane region" description="Helical" evidence="1">
    <location>
        <begin position="30"/>
        <end position="49"/>
    </location>
</feature>
<evidence type="ECO:0000313" key="3">
    <source>
        <dbReference type="Proteomes" id="UP000317169"/>
    </source>
</evidence>
<proteinExistence type="predicted"/>
<dbReference type="AlphaFoldDB" id="A0A507ZPF4"/>
<protein>
    <submittedName>
        <fullName evidence="2">DUF1328 domain-containing protein</fullName>
    </submittedName>
</protein>
<dbReference type="OrthoDB" id="1453511at2"/>
<feature type="transmembrane region" description="Helical" evidence="1">
    <location>
        <begin position="5"/>
        <end position="24"/>
    </location>
</feature>
<gene>
    <name evidence="2" type="ORF">FKR84_07860</name>
</gene>
<comment type="caution">
    <text evidence="2">The sequence shown here is derived from an EMBL/GenBank/DDBJ whole genome shotgun (WGS) entry which is preliminary data.</text>
</comment>